<evidence type="ECO:0000313" key="1">
    <source>
        <dbReference type="EMBL" id="BET02636.1"/>
    </source>
</evidence>
<dbReference type="Gene3D" id="3.40.50.1000">
    <property type="entry name" value="HAD superfamily/HAD-like"/>
    <property type="match status" value="1"/>
</dbReference>
<dbReference type="SFLD" id="SFLDS00003">
    <property type="entry name" value="Haloacid_Dehalogenase"/>
    <property type="match status" value="1"/>
</dbReference>
<dbReference type="InterPro" id="IPR010036">
    <property type="entry name" value="MDP_1_eu_arc"/>
</dbReference>
<dbReference type="CDD" id="cd07501">
    <property type="entry name" value="HAD_MDP-1_like"/>
    <property type="match status" value="1"/>
</dbReference>
<dbReference type="NCBIfam" id="TIGR01685">
    <property type="entry name" value="MDP-1"/>
    <property type="match status" value="1"/>
</dbReference>
<dbReference type="SFLD" id="SFLDG01129">
    <property type="entry name" value="C1.5:_HAD__Beta-PGM__Phosphata"/>
    <property type="match status" value="1"/>
</dbReference>
<evidence type="ECO:0000313" key="2">
    <source>
        <dbReference type="Proteomes" id="UP001307889"/>
    </source>
</evidence>
<dbReference type="InterPro" id="IPR035679">
    <property type="entry name" value="MDP-1_euk"/>
</dbReference>
<name>A0ABN7BE49_9HEMI</name>
<dbReference type="SFLD" id="SFLDG01131">
    <property type="entry name" value="C1.5.2:_MDP_Like"/>
    <property type="match status" value="1"/>
</dbReference>
<dbReference type="SUPFAM" id="SSF56784">
    <property type="entry name" value="HAD-like"/>
    <property type="match status" value="1"/>
</dbReference>
<dbReference type="EMBL" id="AP028922">
    <property type="protein sequence ID" value="BET02636.1"/>
    <property type="molecule type" value="Genomic_DNA"/>
</dbReference>
<accession>A0ABN7BE49</accession>
<dbReference type="NCBIfam" id="TIGR01681">
    <property type="entry name" value="HAD-SF-IIIC"/>
    <property type="match status" value="1"/>
</dbReference>
<proteinExistence type="predicted"/>
<dbReference type="PANTHER" id="PTHR17901:SF14">
    <property type="entry name" value="MAGNESIUM-DEPENDENT PHOSPHATASE 1"/>
    <property type="match status" value="1"/>
</dbReference>
<sequence length="163" mass="18998">MIKAPSKLPKLVVFDLDYTLWPFWVDTHVSPPFRKVNGNVVDMRNSKIKFYPDTPKVLQTLSDLKIPIGVASRTSEIEGANQLIELFGWEKYFFQKEIYPGCKIAHFENFHKSTGIPYREMLFFDDEHRNAVDLNRINVKTILVEQGMSMKELQRGLDEFANQ</sequence>
<protein>
    <recommendedName>
        <fullName evidence="3">Magnesium-dependent phosphatase-1</fullName>
    </recommendedName>
</protein>
<evidence type="ECO:0008006" key="3">
    <source>
        <dbReference type="Google" id="ProtNLM"/>
    </source>
</evidence>
<reference evidence="1 2" key="1">
    <citation type="submission" date="2023-09" db="EMBL/GenBank/DDBJ databases">
        <title>Nesidiocoris tenuis whole genome shotgun sequence.</title>
        <authorList>
            <person name="Shibata T."/>
            <person name="Shimoda M."/>
            <person name="Kobayashi T."/>
            <person name="Uehara T."/>
        </authorList>
    </citation>
    <scope>NUCLEOTIDE SEQUENCE [LARGE SCALE GENOMIC DNA]</scope>
    <source>
        <strain evidence="1 2">Japan</strain>
    </source>
</reference>
<dbReference type="InterPro" id="IPR023214">
    <property type="entry name" value="HAD_sf"/>
</dbReference>
<dbReference type="Proteomes" id="UP001307889">
    <property type="component" value="Chromosome 14"/>
</dbReference>
<organism evidence="1 2">
    <name type="scientific">Nesidiocoris tenuis</name>
    <dbReference type="NCBI Taxonomy" id="355587"/>
    <lineage>
        <taxon>Eukaryota</taxon>
        <taxon>Metazoa</taxon>
        <taxon>Ecdysozoa</taxon>
        <taxon>Arthropoda</taxon>
        <taxon>Hexapoda</taxon>
        <taxon>Insecta</taxon>
        <taxon>Pterygota</taxon>
        <taxon>Neoptera</taxon>
        <taxon>Paraneoptera</taxon>
        <taxon>Hemiptera</taxon>
        <taxon>Heteroptera</taxon>
        <taxon>Panheteroptera</taxon>
        <taxon>Cimicomorpha</taxon>
        <taxon>Miridae</taxon>
        <taxon>Dicyphina</taxon>
        <taxon>Nesidiocoris</taxon>
    </lineage>
</organism>
<keyword evidence="2" id="KW-1185">Reference proteome</keyword>
<dbReference type="Pfam" id="PF12689">
    <property type="entry name" value="Acid_PPase"/>
    <property type="match status" value="1"/>
</dbReference>
<dbReference type="InterPro" id="IPR036412">
    <property type="entry name" value="HAD-like_sf"/>
</dbReference>
<gene>
    <name evidence="1" type="ORF">NTJ_15453</name>
</gene>
<dbReference type="PANTHER" id="PTHR17901">
    <property type="entry name" value="MAGNESIUM-DEPENDENT PHOSPHATASE 1 MDP1"/>
    <property type="match status" value="1"/>
</dbReference>
<dbReference type="InterPro" id="IPR010033">
    <property type="entry name" value="HAD_SF_ppase_IIIC"/>
</dbReference>